<dbReference type="EMBL" id="CABVPP010000026">
    <property type="protein sequence ID" value="VWB75934.1"/>
    <property type="molecule type" value="Genomic_DNA"/>
</dbReference>
<protein>
    <recommendedName>
        <fullName evidence="5">Pyruvate carboxyltransferase domain-containing protein</fullName>
    </recommendedName>
</protein>
<proteinExistence type="predicted"/>
<reference evidence="1 4" key="1">
    <citation type="submission" date="2019-06" db="EMBL/GenBank/DDBJ databases">
        <title>Evolution of Burkholderia multivorans in the lungs of Cystic Fibrosis patients.</title>
        <authorList>
            <person name="Moreira L.M."/>
        </authorList>
    </citation>
    <scope>NUCLEOTIDE SEQUENCE [LARGE SCALE GENOMIC DNA]</scope>
    <source>
        <strain evidence="1 4">VC13239</strain>
    </source>
</reference>
<keyword evidence="4" id="KW-1185">Reference proteome</keyword>
<organism evidence="2 3">
    <name type="scientific">Burkholderia pseudomultivorans</name>
    <dbReference type="NCBI Taxonomy" id="1207504"/>
    <lineage>
        <taxon>Bacteria</taxon>
        <taxon>Pseudomonadati</taxon>
        <taxon>Pseudomonadota</taxon>
        <taxon>Betaproteobacteria</taxon>
        <taxon>Burkholderiales</taxon>
        <taxon>Burkholderiaceae</taxon>
        <taxon>Burkholderia</taxon>
        <taxon>Burkholderia cepacia complex</taxon>
    </lineage>
</organism>
<evidence type="ECO:0000313" key="3">
    <source>
        <dbReference type="Proteomes" id="UP000494162"/>
    </source>
</evidence>
<accession>A0A6P2M1Z2</accession>
<name>A0A6P2M1Z2_9BURK</name>
<evidence type="ECO:0008006" key="5">
    <source>
        <dbReference type="Google" id="ProtNLM"/>
    </source>
</evidence>
<reference evidence="2 3" key="2">
    <citation type="submission" date="2019-09" db="EMBL/GenBank/DDBJ databases">
        <authorList>
            <person name="Depoorter E."/>
        </authorList>
    </citation>
    <scope>NUCLEOTIDE SEQUENCE [LARGE SCALE GENOMIC DNA]</scope>
    <source>
        <strain evidence="2">LMG 26883</strain>
    </source>
</reference>
<evidence type="ECO:0000313" key="1">
    <source>
        <dbReference type="EMBL" id="MDR8757816.1"/>
    </source>
</evidence>
<dbReference type="Proteomes" id="UP000494162">
    <property type="component" value="Unassembled WGS sequence"/>
</dbReference>
<evidence type="ECO:0000313" key="2">
    <source>
        <dbReference type="EMBL" id="VWB75934.1"/>
    </source>
</evidence>
<dbReference type="Proteomes" id="UP001248067">
    <property type="component" value="Unassembled WGS sequence"/>
</dbReference>
<gene>
    <name evidence="2" type="ORF">BPS26883_03617</name>
    <name evidence="1" type="ORF">FEQ00_06276</name>
</gene>
<sequence>MNRIKRRWQEVSGAASVAALAAIESAVVLAIVAMTGVGH</sequence>
<dbReference type="EMBL" id="VJSY01000072">
    <property type="protein sequence ID" value="MDR8757816.1"/>
    <property type="molecule type" value="Genomic_DNA"/>
</dbReference>
<evidence type="ECO:0000313" key="4">
    <source>
        <dbReference type="Proteomes" id="UP001248067"/>
    </source>
</evidence>
<dbReference type="AlphaFoldDB" id="A0A6P2M1Z2"/>